<sequence length="457" mass="51157">MKKLSANGRVIVQGTKDYEEKRQIFNKGIQRFPSVIVLCKTEQDVTEAVRFARQEDLEISVRAGGHHIAGTSVTHKGLMIDLSEMKEVRVDEKQKVAFVQGGATLGDVDQETQKYGLATPTGTVSETGIAGLALGGGLGYLRAKYGLTCDNIVAANVVTAEGELIRVSEEDYEDLFWAIRGGGGNFGIVTTFEFQLYQVGPEVLAIDVMYDYKDAKQVYQKLDEYLETAPNEVSLNTMMMTMPPAPFIPDFLHNRSVITLTGMYDGDPKEGEELIQSLRDLAEPIVDATAVIPYTKLQSKLDAMVPPAANFYGTSLYFNELSNGLLDELSTLLGHAAFPAMFQLWELHGKMNEKSEDENAYSVRDAKYVLLVDVMYEGGGQKEACVNWTEDLYNRLVRYSYNRASYMNGVEPHEDIIEQTYGDNFSRLQGIKRKYDPHNIFRMNHNIDPTKKKPVKE</sequence>
<evidence type="ECO:0000256" key="1">
    <source>
        <dbReference type="ARBA" id="ARBA00001974"/>
    </source>
</evidence>
<dbReference type="InterPro" id="IPR012951">
    <property type="entry name" value="BBE"/>
</dbReference>
<dbReference type="GO" id="GO:0071949">
    <property type="term" value="F:FAD binding"/>
    <property type="evidence" value="ECO:0007669"/>
    <property type="project" value="InterPro"/>
</dbReference>
<dbReference type="STRING" id="1385511.GCA_000425225_01577"/>
<dbReference type="InterPro" id="IPR016166">
    <property type="entry name" value="FAD-bd_PCMH"/>
</dbReference>
<keyword evidence="4" id="KW-0274">FAD</keyword>
<comment type="cofactor">
    <cofactor evidence="1">
        <name>FAD</name>
        <dbReference type="ChEBI" id="CHEBI:57692"/>
    </cofactor>
</comment>
<comment type="caution">
    <text evidence="7">The sequence shown here is derived from an EMBL/GenBank/DDBJ whole genome shotgun (WGS) entry which is preliminary data.</text>
</comment>
<dbReference type="EMBL" id="AVPF01000017">
    <property type="protein sequence ID" value="KGX89259.1"/>
    <property type="molecule type" value="Genomic_DNA"/>
</dbReference>
<dbReference type="PROSITE" id="PS51387">
    <property type="entry name" value="FAD_PCMH"/>
    <property type="match status" value="1"/>
</dbReference>
<dbReference type="InterPro" id="IPR016167">
    <property type="entry name" value="FAD-bd_PCMH_sub1"/>
</dbReference>
<organism evidence="7 8">
    <name type="scientific">Pontibacillus marinus BH030004 = DSM 16465</name>
    <dbReference type="NCBI Taxonomy" id="1385511"/>
    <lineage>
        <taxon>Bacteria</taxon>
        <taxon>Bacillati</taxon>
        <taxon>Bacillota</taxon>
        <taxon>Bacilli</taxon>
        <taxon>Bacillales</taxon>
        <taxon>Bacillaceae</taxon>
        <taxon>Pontibacillus</taxon>
    </lineage>
</organism>
<comment type="similarity">
    <text evidence="2">Belongs to the oxygen-dependent FAD-linked oxidoreductase family.</text>
</comment>
<dbReference type="Pfam" id="PF08031">
    <property type="entry name" value="BBE"/>
    <property type="match status" value="1"/>
</dbReference>
<dbReference type="InterPro" id="IPR006093">
    <property type="entry name" value="Oxy_OxRdtase_FAD_BS"/>
</dbReference>
<keyword evidence="8" id="KW-1185">Reference proteome</keyword>
<gene>
    <name evidence="7" type="ORF">N783_07120</name>
</gene>
<dbReference type="eggNOG" id="COG0277">
    <property type="taxonomic scope" value="Bacteria"/>
</dbReference>
<keyword evidence="5" id="KW-0560">Oxidoreductase</keyword>
<dbReference type="OrthoDB" id="545125at2"/>
<evidence type="ECO:0000313" key="8">
    <source>
        <dbReference type="Proteomes" id="UP000030403"/>
    </source>
</evidence>
<feature type="domain" description="FAD-binding PCMH-type" evidence="6">
    <location>
        <begin position="29"/>
        <end position="199"/>
    </location>
</feature>
<evidence type="ECO:0000256" key="2">
    <source>
        <dbReference type="ARBA" id="ARBA00005466"/>
    </source>
</evidence>
<dbReference type="Pfam" id="PF01565">
    <property type="entry name" value="FAD_binding_4"/>
    <property type="match status" value="1"/>
</dbReference>
<dbReference type="AlphaFoldDB" id="A0A0A5GB42"/>
<dbReference type="InterPro" id="IPR036318">
    <property type="entry name" value="FAD-bd_PCMH-like_sf"/>
</dbReference>
<dbReference type="InterPro" id="IPR006094">
    <property type="entry name" value="Oxid_FAD_bind_N"/>
</dbReference>
<dbReference type="SUPFAM" id="SSF56176">
    <property type="entry name" value="FAD-binding/transporter-associated domain-like"/>
    <property type="match status" value="1"/>
</dbReference>
<dbReference type="Gene3D" id="3.30.43.10">
    <property type="entry name" value="Uridine Diphospho-n-acetylenolpyruvylglucosamine Reductase, domain 2"/>
    <property type="match status" value="1"/>
</dbReference>
<keyword evidence="3" id="KW-0285">Flavoprotein</keyword>
<evidence type="ECO:0000313" key="7">
    <source>
        <dbReference type="EMBL" id="KGX89259.1"/>
    </source>
</evidence>
<dbReference type="PROSITE" id="PS00862">
    <property type="entry name" value="OX2_COVAL_FAD"/>
    <property type="match status" value="1"/>
</dbReference>
<dbReference type="RefSeq" id="WP_051255238.1">
    <property type="nucleotide sequence ID" value="NZ_AVPF01000017.1"/>
</dbReference>
<evidence type="ECO:0000256" key="3">
    <source>
        <dbReference type="ARBA" id="ARBA00022630"/>
    </source>
</evidence>
<dbReference type="GO" id="GO:0016491">
    <property type="term" value="F:oxidoreductase activity"/>
    <property type="evidence" value="ECO:0007669"/>
    <property type="project" value="UniProtKB-KW"/>
</dbReference>
<evidence type="ECO:0000256" key="4">
    <source>
        <dbReference type="ARBA" id="ARBA00022827"/>
    </source>
</evidence>
<name>A0A0A5GB42_9BACI</name>
<dbReference type="PANTHER" id="PTHR42973:SF39">
    <property type="entry name" value="FAD-BINDING PCMH-TYPE DOMAIN-CONTAINING PROTEIN"/>
    <property type="match status" value="1"/>
</dbReference>
<protein>
    <submittedName>
        <fullName evidence="7">FAD-linked oxidase</fullName>
    </submittedName>
</protein>
<dbReference type="Gene3D" id="3.40.462.20">
    <property type="match status" value="1"/>
</dbReference>
<dbReference type="InterPro" id="IPR050416">
    <property type="entry name" value="FAD-linked_Oxidoreductase"/>
</dbReference>
<accession>A0A0A5GB42</accession>
<dbReference type="Gene3D" id="3.30.465.10">
    <property type="match status" value="1"/>
</dbReference>
<evidence type="ECO:0000256" key="5">
    <source>
        <dbReference type="ARBA" id="ARBA00023002"/>
    </source>
</evidence>
<dbReference type="Proteomes" id="UP000030403">
    <property type="component" value="Unassembled WGS sequence"/>
</dbReference>
<dbReference type="InterPro" id="IPR016169">
    <property type="entry name" value="FAD-bd_PCMH_sub2"/>
</dbReference>
<proteinExistence type="inferred from homology"/>
<evidence type="ECO:0000259" key="6">
    <source>
        <dbReference type="PROSITE" id="PS51387"/>
    </source>
</evidence>
<dbReference type="PANTHER" id="PTHR42973">
    <property type="entry name" value="BINDING OXIDOREDUCTASE, PUTATIVE (AFU_ORTHOLOGUE AFUA_1G17690)-RELATED"/>
    <property type="match status" value="1"/>
</dbReference>
<reference evidence="7 8" key="1">
    <citation type="submission" date="2013-08" db="EMBL/GenBank/DDBJ databases">
        <authorList>
            <person name="Huang J."/>
            <person name="Wang G."/>
        </authorList>
    </citation>
    <scope>NUCLEOTIDE SEQUENCE [LARGE SCALE GENOMIC DNA]</scope>
    <source>
        <strain evidence="7 8">BH030004</strain>
    </source>
</reference>